<feature type="compositionally biased region" description="Basic and acidic residues" evidence="1">
    <location>
        <begin position="88"/>
        <end position="99"/>
    </location>
</feature>
<evidence type="ECO:0000256" key="1">
    <source>
        <dbReference type="SAM" id="MobiDB-lite"/>
    </source>
</evidence>
<evidence type="ECO:0000256" key="2">
    <source>
        <dbReference type="SAM" id="SignalP"/>
    </source>
</evidence>
<name>A0ABQ0BSI8_9FIRM</name>
<dbReference type="Gene3D" id="1.20.5.110">
    <property type="match status" value="1"/>
</dbReference>
<feature type="chain" id="PRO_5046223284" description="Toxin regulator" evidence="2">
    <location>
        <begin position="23"/>
        <end position="279"/>
    </location>
</feature>
<accession>A0ABQ0BSI8</accession>
<reference evidence="3 4" key="1">
    <citation type="submission" date="2024-04" db="EMBL/GenBank/DDBJ databases">
        <title>Defined microbial consortia suppress multidrug-resistant proinflammatory Enterobacteriaceae via ecological control.</title>
        <authorList>
            <person name="Furuichi M."/>
            <person name="Kawaguchi T."/>
            <person name="Pust M."/>
            <person name="Yasuma K."/>
            <person name="Plichta D."/>
            <person name="Hasegawa N."/>
            <person name="Ohya T."/>
            <person name="Bhattarai S."/>
            <person name="Sasajima S."/>
            <person name="Aoto Y."/>
            <person name="Tuganbaev T."/>
            <person name="Yaginuma M."/>
            <person name="Ueda M."/>
            <person name="Okahashi N."/>
            <person name="Amafuji K."/>
            <person name="Kiridooshi Y."/>
            <person name="Sugita K."/>
            <person name="Strazar M."/>
            <person name="Skelly A."/>
            <person name="Suda W."/>
            <person name="Hattori M."/>
            <person name="Nakamoto N."/>
            <person name="Caballero S."/>
            <person name="Norman J."/>
            <person name="Olle B."/>
            <person name="Tanoue T."/>
            <person name="Arita M."/>
            <person name="Bucci V."/>
            <person name="Atarashi K."/>
            <person name="Xavier R."/>
            <person name="Honda K."/>
        </authorList>
    </citation>
    <scope>NUCLEOTIDE SEQUENCE [LARGE SCALE GENOMIC DNA]</scope>
    <source>
        <strain evidence="4">k34-0107-D12</strain>
    </source>
</reference>
<evidence type="ECO:0008006" key="5">
    <source>
        <dbReference type="Google" id="ProtNLM"/>
    </source>
</evidence>
<sequence length="279" mass="30725">MKKKMVALLLAMSMSLTFTSCGINEADYNSAKEKNSKLESQLEDSKDELEKSKSDLIALQSDYDSLKSEFDKYKEKMKPFEEMEAAEAEQKKAEAEAAQKESQNQTAATDAVNKIWDFANGTLVSGATRELYNDALAKVNTLTDETKKNELMQAVQAADASLSAQEQAAAEEEAQGYETGISYDQLARTPDDYLSKKVKFSGKVIQVMEGDTSTQIRLAVNDDYDTVLLAEYSKSIVSSRILEDDHITIYGTSVGTISYKSTLGGTITIPGVYVDKIDQ</sequence>
<dbReference type="RefSeq" id="WP_305145658.1">
    <property type="nucleotide sequence ID" value="NZ_BAABZQ010000001.1"/>
</dbReference>
<gene>
    <name evidence="3" type="ORF">K340107D12_23240</name>
</gene>
<keyword evidence="2" id="KW-0732">Signal</keyword>
<proteinExistence type="predicted"/>
<protein>
    <recommendedName>
        <fullName evidence="5">Toxin regulator</fullName>
    </recommendedName>
</protein>
<dbReference type="PROSITE" id="PS51257">
    <property type="entry name" value="PROKAR_LIPOPROTEIN"/>
    <property type="match status" value="1"/>
</dbReference>
<dbReference type="Proteomes" id="UP001600941">
    <property type="component" value="Unassembled WGS sequence"/>
</dbReference>
<keyword evidence="4" id="KW-1185">Reference proteome</keyword>
<evidence type="ECO:0000313" key="4">
    <source>
        <dbReference type="Proteomes" id="UP001600941"/>
    </source>
</evidence>
<feature type="signal peptide" evidence="2">
    <location>
        <begin position="1"/>
        <end position="22"/>
    </location>
</feature>
<evidence type="ECO:0000313" key="3">
    <source>
        <dbReference type="EMBL" id="GAA6499508.1"/>
    </source>
</evidence>
<feature type="region of interest" description="Disordered" evidence="1">
    <location>
        <begin position="85"/>
        <end position="106"/>
    </location>
</feature>
<dbReference type="EMBL" id="BAABZQ010000001">
    <property type="protein sequence ID" value="GAA6499508.1"/>
    <property type="molecule type" value="Genomic_DNA"/>
</dbReference>
<organism evidence="3 4">
    <name type="scientific">Blautia parvula</name>
    <dbReference type="NCBI Taxonomy" id="2877527"/>
    <lineage>
        <taxon>Bacteria</taxon>
        <taxon>Bacillati</taxon>
        <taxon>Bacillota</taxon>
        <taxon>Clostridia</taxon>
        <taxon>Lachnospirales</taxon>
        <taxon>Lachnospiraceae</taxon>
        <taxon>Blautia</taxon>
    </lineage>
</organism>
<comment type="caution">
    <text evidence="3">The sequence shown here is derived from an EMBL/GenBank/DDBJ whole genome shotgun (WGS) entry which is preliminary data.</text>
</comment>